<evidence type="ECO:0000313" key="1">
    <source>
        <dbReference type="EMBL" id="SNY80966.1"/>
    </source>
</evidence>
<keyword evidence="2" id="KW-1185">Reference proteome</keyword>
<name>A0A285LBI6_9NOCA</name>
<accession>A0A285LBI6</accession>
<gene>
    <name evidence="1" type="ORF">SAMN04244553_2542</name>
</gene>
<evidence type="ECO:0000313" key="2">
    <source>
        <dbReference type="Proteomes" id="UP000219565"/>
    </source>
</evidence>
<dbReference type="Proteomes" id="UP000219565">
    <property type="component" value="Unassembled WGS sequence"/>
</dbReference>
<dbReference type="RefSeq" id="WP_097245062.1">
    <property type="nucleotide sequence ID" value="NZ_OBEG01000002.1"/>
</dbReference>
<protein>
    <submittedName>
        <fullName evidence="1">Uncharacterized protein</fullName>
    </submittedName>
</protein>
<sequence length="205" mass="23430">MTRPFVQEFANYILGTAQPPRPILKTEANCAQVHLYKQFKPMWSNRVPYGYVLLYPDWLAFFTDSKQPPGTVPDKLFSKEMLAPMLETWKYSGRFQTVGSVARFAYQYATTTERDTIKAFLANPNSTFVPFGTIWTVEQTRSISRPVAIEIKTTDRREIHLAPNFGASLGPRLWKGMYGAYGGTWEPRLQSFLRDAAQRNSGRVS</sequence>
<proteinExistence type="predicted"/>
<dbReference type="AlphaFoldDB" id="A0A285LBI6"/>
<organism evidence="1 2">
    <name type="scientific">Nocardia amikacinitolerans</name>
    <dbReference type="NCBI Taxonomy" id="756689"/>
    <lineage>
        <taxon>Bacteria</taxon>
        <taxon>Bacillati</taxon>
        <taxon>Actinomycetota</taxon>
        <taxon>Actinomycetes</taxon>
        <taxon>Mycobacteriales</taxon>
        <taxon>Nocardiaceae</taxon>
        <taxon>Nocardia</taxon>
    </lineage>
</organism>
<dbReference type="EMBL" id="OBEG01000002">
    <property type="protein sequence ID" value="SNY80966.1"/>
    <property type="molecule type" value="Genomic_DNA"/>
</dbReference>
<reference evidence="1 2" key="1">
    <citation type="submission" date="2017-09" db="EMBL/GenBank/DDBJ databases">
        <authorList>
            <person name="Ehlers B."/>
            <person name="Leendertz F.H."/>
        </authorList>
    </citation>
    <scope>NUCLEOTIDE SEQUENCE [LARGE SCALE GENOMIC DNA]</scope>
    <source>
        <strain evidence="1 2">DSM 45537</strain>
    </source>
</reference>